<proteinExistence type="predicted"/>
<feature type="transmembrane region" description="Helical" evidence="1">
    <location>
        <begin position="48"/>
        <end position="68"/>
    </location>
</feature>
<reference evidence="2" key="1">
    <citation type="submission" date="2013-07" db="EMBL/GenBank/DDBJ databases">
        <title>Sub-species coevolution in mutualistic symbiosis.</title>
        <authorList>
            <person name="Murfin K."/>
            <person name="Klassen J."/>
            <person name="Lee M."/>
            <person name="Forst S."/>
            <person name="Stock P."/>
            <person name="Goodrich-Blair H."/>
        </authorList>
    </citation>
    <scope>NUCLEOTIDE SEQUENCE [LARGE SCALE GENOMIC DNA]</scope>
    <source>
        <strain evidence="2">Kraussei Quebec</strain>
    </source>
</reference>
<evidence type="ECO:0000313" key="2">
    <source>
        <dbReference type="EMBL" id="CDH20618.1"/>
    </source>
</evidence>
<dbReference type="EMBL" id="CBSY010000190">
    <property type="protein sequence ID" value="CDH20618.1"/>
    <property type="molecule type" value="Genomic_DNA"/>
</dbReference>
<accession>A0A077PHS1</accession>
<protein>
    <recommendedName>
        <fullName evidence="4">Transposase</fullName>
    </recommendedName>
</protein>
<keyword evidence="1" id="KW-0472">Membrane</keyword>
<sequence>MLKPLMNLNVSNHPMIGKLFTIHQMIKKVLSMIHTALINMELRDNREYYSILTTVILPQTIINLMSFISTTTD</sequence>
<evidence type="ECO:0000256" key="1">
    <source>
        <dbReference type="SAM" id="Phobius"/>
    </source>
</evidence>
<organism evidence="2 3">
    <name type="scientific">Xenorhabdus bovienii str. kraussei Quebec</name>
    <dbReference type="NCBI Taxonomy" id="1398203"/>
    <lineage>
        <taxon>Bacteria</taxon>
        <taxon>Pseudomonadati</taxon>
        <taxon>Pseudomonadota</taxon>
        <taxon>Gammaproteobacteria</taxon>
        <taxon>Enterobacterales</taxon>
        <taxon>Morganellaceae</taxon>
        <taxon>Xenorhabdus</taxon>
    </lineage>
</organism>
<keyword evidence="1" id="KW-1133">Transmembrane helix</keyword>
<dbReference type="Proteomes" id="UP000028500">
    <property type="component" value="Unassembled WGS sequence"/>
</dbReference>
<evidence type="ECO:0008006" key="4">
    <source>
        <dbReference type="Google" id="ProtNLM"/>
    </source>
</evidence>
<gene>
    <name evidence="2" type="ORF">XBKQ1_270003</name>
</gene>
<evidence type="ECO:0000313" key="3">
    <source>
        <dbReference type="Proteomes" id="UP000028500"/>
    </source>
</evidence>
<keyword evidence="1" id="KW-0812">Transmembrane</keyword>
<name>A0A077PHS1_XENBV</name>
<dbReference type="HOGENOM" id="CLU_2703990_0_0_6"/>
<dbReference type="AlphaFoldDB" id="A0A077PHS1"/>
<keyword evidence="3" id="KW-1185">Reference proteome</keyword>
<comment type="caution">
    <text evidence="2">The sequence shown here is derived from an EMBL/GenBank/DDBJ whole genome shotgun (WGS) entry which is preliminary data.</text>
</comment>